<comment type="pathway">
    <text evidence="1">Pyrimidine metabolism; dTTP biosynthesis.</text>
</comment>
<organism evidence="11 12">
    <name type="scientific">Nodularia phage vB_NpeS-2AV2</name>
    <dbReference type="NCBI Taxonomy" id="1777122"/>
    <lineage>
        <taxon>Viruses</taxon>
        <taxon>Duplodnaviria</taxon>
        <taxon>Heunggongvirae</taxon>
        <taxon>Uroviricota</taxon>
        <taxon>Caudoviricetes</taxon>
        <taxon>Ravarandavirus</taxon>
        <taxon>Ravarandavirus rv2AV2</taxon>
    </lineage>
</organism>
<evidence type="ECO:0000256" key="7">
    <source>
        <dbReference type="ARBA" id="ARBA00022777"/>
    </source>
</evidence>
<dbReference type="NCBIfam" id="TIGR00041">
    <property type="entry name" value="DTMP_kinase"/>
    <property type="match status" value="1"/>
</dbReference>
<dbReference type="Proteomes" id="UP000225722">
    <property type="component" value="Segment"/>
</dbReference>
<comment type="similarity">
    <text evidence="2">Belongs to the thymidylate kinase family.</text>
</comment>
<evidence type="ECO:0000256" key="9">
    <source>
        <dbReference type="ARBA" id="ARBA00048743"/>
    </source>
</evidence>
<keyword evidence="8" id="KW-0067">ATP-binding</keyword>
<dbReference type="Pfam" id="PF02223">
    <property type="entry name" value="Thymidylate_kin"/>
    <property type="match status" value="1"/>
</dbReference>
<comment type="catalytic activity">
    <reaction evidence="9">
        <text>dTMP + ATP = dTDP + ADP</text>
        <dbReference type="Rhea" id="RHEA:13517"/>
        <dbReference type="ChEBI" id="CHEBI:30616"/>
        <dbReference type="ChEBI" id="CHEBI:58369"/>
        <dbReference type="ChEBI" id="CHEBI:63528"/>
        <dbReference type="ChEBI" id="CHEBI:456216"/>
        <dbReference type="EC" id="2.7.4.9"/>
    </reaction>
</comment>
<feature type="domain" description="Thymidylate kinase-like" evidence="10">
    <location>
        <begin position="9"/>
        <end position="193"/>
    </location>
</feature>
<dbReference type="PANTHER" id="PTHR10344:SF4">
    <property type="entry name" value="UMP-CMP KINASE 2, MITOCHONDRIAL"/>
    <property type="match status" value="1"/>
</dbReference>
<name>A0A1L2BX49_9CAUD</name>
<dbReference type="PANTHER" id="PTHR10344">
    <property type="entry name" value="THYMIDYLATE KINASE"/>
    <property type="match status" value="1"/>
</dbReference>
<keyword evidence="5" id="KW-0545">Nucleotide biosynthesis</keyword>
<dbReference type="EMBL" id="KU230356">
    <property type="protein sequence ID" value="ALY07618.1"/>
    <property type="molecule type" value="Genomic_DNA"/>
</dbReference>
<dbReference type="UniPathway" id="UPA00575"/>
<reference evidence="12" key="1">
    <citation type="submission" date="2015-12" db="EMBL/GenBank/DDBJ databases">
        <authorList>
            <person name="Sencilo A."/>
            <person name="Bamford D.H."/>
            <person name="Roine E."/>
        </authorList>
    </citation>
    <scope>NUCLEOTIDE SEQUENCE [LARGE SCALE GENOMIC DNA]</scope>
</reference>
<dbReference type="GO" id="GO:0006235">
    <property type="term" value="P:dTTP biosynthetic process"/>
    <property type="evidence" value="ECO:0007669"/>
    <property type="project" value="UniProtKB-UniPathway"/>
</dbReference>
<sequence length="221" mass="24914">MKKGKFIVFDGGDGSGKTTQLELAAKWLYAHQIPTWSTREPGGTKLGQQLREILLHDQEVSPIAELLLYQADRAQHVLEIKKRLHYGIWVLCDRFTLSTLAYQGAGRYQPTKMIEQLNEISAQGLEPDWTFLLDIDPAIGLTRKGHQQALDKFEQEAISFHQRVRECYLEIAHHTLLDCTIIYAQQTIESVSAPIHYVLSNLAGVPITPATKPSDAHLLCI</sequence>
<protein>
    <recommendedName>
        <fullName evidence="3">dTMP kinase</fullName>
        <ecNumber evidence="3">2.7.4.9</ecNumber>
    </recommendedName>
</protein>
<proteinExistence type="inferred from homology"/>
<evidence type="ECO:0000256" key="1">
    <source>
        <dbReference type="ARBA" id="ARBA00004992"/>
    </source>
</evidence>
<evidence type="ECO:0000256" key="2">
    <source>
        <dbReference type="ARBA" id="ARBA00009776"/>
    </source>
</evidence>
<evidence type="ECO:0000313" key="12">
    <source>
        <dbReference type="Proteomes" id="UP000225722"/>
    </source>
</evidence>
<dbReference type="GO" id="GO:0006233">
    <property type="term" value="P:dTDP biosynthetic process"/>
    <property type="evidence" value="ECO:0007669"/>
    <property type="project" value="InterPro"/>
</dbReference>
<evidence type="ECO:0000256" key="3">
    <source>
        <dbReference type="ARBA" id="ARBA00012980"/>
    </source>
</evidence>
<dbReference type="InterPro" id="IPR018094">
    <property type="entry name" value="Thymidylate_kinase"/>
</dbReference>
<keyword evidence="4" id="KW-0808">Transferase</keyword>
<dbReference type="InterPro" id="IPR027417">
    <property type="entry name" value="P-loop_NTPase"/>
</dbReference>
<evidence type="ECO:0000259" key="10">
    <source>
        <dbReference type="Pfam" id="PF02223"/>
    </source>
</evidence>
<dbReference type="InterPro" id="IPR039430">
    <property type="entry name" value="Thymidylate_kin-like_dom"/>
</dbReference>
<dbReference type="HAMAP" id="MF_00165">
    <property type="entry name" value="Thymidylate_kinase"/>
    <property type="match status" value="1"/>
</dbReference>
<dbReference type="PROSITE" id="PS01331">
    <property type="entry name" value="THYMIDYLATE_KINASE"/>
    <property type="match status" value="1"/>
</dbReference>
<dbReference type="FunFam" id="3.40.50.300:FF:000225">
    <property type="entry name" value="Thymidylate kinase"/>
    <property type="match status" value="1"/>
</dbReference>
<dbReference type="Gene3D" id="3.40.50.300">
    <property type="entry name" value="P-loop containing nucleotide triphosphate hydrolases"/>
    <property type="match status" value="1"/>
</dbReference>
<dbReference type="InterPro" id="IPR018095">
    <property type="entry name" value="Thymidylate_kin_CS"/>
</dbReference>
<evidence type="ECO:0000256" key="5">
    <source>
        <dbReference type="ARBA" id="ARBA00022727"/>
    </source>
</evidence>
<keyword evidence="7 11" id="KW-0418">Kinase</keyword>
<evidence type="ECO:0000256" key="6">
    <source>
        <dbReference type="ARBA" id="ARBA00022741"/>
    </source>
</evidence>
<evidence type="ECO:0000313" key="11">
    <source>
        <dbReference type="EMBL" id="ALY07618.1"/>
    </source>
</evidence>
<dbReference type="CDD" id="cd01672">
    <property type="entry name" value="TMPK"/>
    <property type="match status" value="1"/>
</dbReference>
<keyword evidence="12" id="KW-1185">Reference proteome</keyword>
<dbReference type="SUPFAM" id="SSF52540">
    <property type="entry name" value="P-loop containing nucleoside triphosphate hydrolases"/>
    <property type="match status" value="1"/>
</dbReference>
<dbReference type="GO" id="GO:0005524">
    <property type="term" value="F:ATP binding"/>
    <property type="evidence" value="ECO:0007669"/>
    <property type="project" value="UniProtKB-KW"/>
</dbReference>
<dbReference type="EC" id="2.7.4.9" evidence="3"/>
<dbReference type="GO" id="GO:0006227">
    <property type="term" value="P:dUDP biosynthetic process"/>
    <property type="evidence" value="ECO:0007669"/>
    <property type="project" value="TreeGrafter"/>
</dbReference>
<gene>
    <name evidence="11" type="ORF">2AV2_166</name>
</gene>
<keyword evidence="6" id="KW-0547">Nucleotide-binding</keyword>
<evidence type="ECO:0000256" key="4">
    <source>
        <dbReference type="ARBA" id="ARBA00022679"/>
    </source>
</evidence>
<dbReference type="GO" id="GO:0004798">
    <property type="term" value="F:dTMP kinase activity"/>
    <property type="evidence" value="ECO:0007669"/>
    <property type="project" value="UniProtKB-EC"/>
</dbReference>
<evidence type="ECO:0000256" key="8">
    <source>
        <dbReference type="ARBA" id="ARBA00022840"/>
    </source>
</evidence>
<accession>A0A1L2BX49</accession>